<keyword evidence="1" id="KW-1133">Transmembrane helix</keyword>
<organism evidence="2 3">
    <name type="scientific">Araneus ventricosus</name>
    <name type="common">Orbweaver spider</name>
    <name type="synonym">Epeira ventricosa</name>
    <dbReference type="NCBI Taxonomy" id="182803"/>
    <lineage>
        <taxon>Eukaryota</taxon>
        <taxon>Metazoa</taxon>
        <taxon>Ecdysozoa</taxon>
        <taxon>Arthropoda</taxon>
        <taxon>Chelicerata</taxon>
        <taxon>Arachnida</taxon>
        <taxon>Araneae</taxon>
        <taxon>Araneomorphae</taxon>
        <taxon>Entelegynae</taxon>
        <taxon>Araneoidea</taxon>
        <taxon>Araneidae</taxon>
        <taxon>Araneus</taxon>
    </lineage>
</organism>
<proteinExistence type="predicted"/>
<name>A0A4Y2AXA2_ARAVE</name>
<evidence type="ECO:0000313" key="2">
    <source>
        <dbReference type="EMBL" id="GBL84702.1"/>
    </source>
</evidence>
<gene>
    <name evidence="2" type="ORF">AVEN_226009_1</name>
</gene>
<sequence>MKKRSYVIESAVTIICIDFLSVCTAGLCKCGLYSYLCFLFSVEFRNKASLSINLREPWRWPLCLSLAGRVVRTTGLGAMELKSAGFMPF</sequence>
<keyword evidence="1" id="KW-0472">Membrane</keyword>
<keyword evidence="3" id="KW-1185">Reference proteome</keyword>
<comment type="caution">
    <text evidence="2">The sequence shown here is derived from an EMBL/GenBank/DDBJ whole genome shotgun (WGS) entry which is preliminary data.</text>
</comment>
<accession>A0A4Y2AXA2</accession>
<feature type="transmembrane region" description="Helical" evidence="1">
    <location>
        <begin position="12"/>
        <end position="36"/>
    </location>
</feature>
<evidence type="ECO:0000256" key="1">
    <source>
        <dbReference type="SAM" id="Phobius"/>
    </source>
</evidence>
<evidence type="ECO:0000313" key="3">
    <source>
        <dbReference type="Proteomes" id="UP000499080"/>
    </source>
</evidence>
<dbReference type="Proteomes" id="UP000499080">
    <property type="component" value="Unassembled WGS sequence"/>
</dbReference>
<protein>
    <submittedName>
        <fullName evidence="2">Uncharacterized protein</fullName>
    </submittedName>
</protein>
<keyword evidence="1" id="KW-0812">Transmembrane</keyword>
<reference evidence="2 3" key="1">
    <citation type="journal article" date="2019" name="Sci. Rep.">
        <title>Orb-weaving spider Araneus ventricosus genome elucidates the spidroin gene catalogue.</title>
        <authorList>
            <person name="Kono N."/>
            <person name="Nakamura H."/>
            <person name="Ohtoshi R."/>
            <person name="Moran D.A.P."/>
            <person name="Shinohara A."/>
            <person name="Yoshida Y."/>
            <person name="Fujiwara M."/>
            <person name="Mori M."/>
            <person name="Tomita M."/>
            <person name="Arakawa K."/>
        </authorList>
    </citation>
    <scope>NUCLEOTIDE SEQUENCE [LARGE SCALE GENOMIC DNA]</scope>
</reference>
<dbReference type="EMBL" id="BGPR01233618">
    <property type="protein sequence ID" value="GBL84702.1"/>
    <property type="molecule type" value="Genomic_DNA"/>
</dbReference>
<dbReference type="AlphaFoldDB" id="A0A4Y2AXA2"/>